<sequence length="148" mass="15277">MTYAAESPLSDAGTNDDLHDEFLGALAALGGSAGNGRLREHLEWDVAQYEAVKGDLQGRRLIVTGRGRGGSVALVDGSAGQASGNAQGASRAHHTRPPRGSRAASAPSSFEQAFRAIDDCMRKEAASTPTPASPASSSSSWTLFSSTM</sequence>
<dbReference type="EMBL" id="CP003495">
    <property type="protein sequence ID" value="AFY30395.1"/>
    <property type="molecule type" value="Genomic_DNA"/>
</dbReference>
<feature type="region of interest" description="Disordered" evidence="1">
    <location>
        <begin position="121"/>
        <end position="148"/>
    </location>
</feature>
<reference evidence="3" key="1">
    <citation type="journal article" date="2013" name="Proc. Natl. Acad. Sci. U.S.A.">
        <title>Improving the coverage of the cyanobacterial phylum using diversity-driven genome sequencing.</title>
        <authorList>
            <person name="Shih P.M."/>
            <person name="Wu D."/>
            <person name="Latifi A."/>
            <person name="Axen S.D."/>
            <person name="Fewer D.P."/>
            <person name="Talla E."/>
            <person name="Calteau A."/>
            <person name="Cai F."/>
            <person name="Tandeau de Marsac N."/>
            <person name="Rippka R."/>
            <person name="Herdman M."/>
            <person name="Sivonen K."/>
            <person name="Coursin T."/>
            <person name="Laurent T."/>
            <person name="Goodwin L."/>
            <person name="Nolan M."/>
            <person name="Davenport K.W."/>
            <person name="Han C.S."/>
            <person name="Rubin E.M."/>
            <person name="Eisen J.A."/>
            <person name="Woyke T."/>
            <person name="Gugger M."/>
            <person name="Kerfeld C.A."/>
        </authorList>
    </citation>
    <scope>NUCLEOTIDE SEQUENCE [LARGE SCALE GENOMIC DNA]</scope>
    <source>
        <strain evidence="3">ATCC 27147 / PCC 6307</strain>
    </source>
</reference>
<dbReference type="HOGENOM" id="CLU_1755811_0_0_3"/>
<organism evidence="2 3">
    <name type="scientific">Cyanobium gracile (strain ATCC 27147 / PCC 6307)</name>
    <dbReference type="NCBI Taxonomy" id="292564"/>
    <lineage>
        <taxon>Bacteria</taxon>
        <taxon>Bacillati</taxon>
        <taxon>Cyanobacteriota</taxon>
        <taxon>Cyanophyceae</taxon>
        <taxon>Synechococcales</taxon>
        <taxon>Prochlorococcaceae</taxon>
        <taxon>Cyanobium</taxon>
    </lineage>
</organism>
<dbReference type="KEGG" id="cgc:Cyagr_3323"/>
<accession>K9PBA8</accession>
<evidence type="ECO:0000313" key="3">
    <source>
        <dbReference type="Proteomes" id="UP000010388"/>
    </source>
</evidence>
<feature type="compositionally biased region" description="Low complexity" evidence="1">
    <location>
        <begin position="126"/>
        <end position="148"/>
    </location>
</feature>
<protein>
    <submittedName>
        <fullName evidence="2">Uncharacterized protein</fullName>
    </submittedName>
</protein>
<dbReference type="AlphaFoldDB" id="K9PBA8"/>
<feature type="compositionally biased region" description="Low complexity" evidence="1">
    <location>
        <begin position="100"/>
        <end position="109"/>
    </location>
</feature>
<evidence type="ECO:0000256" key="1">
    <source>
        <dbReference type="SAM" id="MobiDB-lite"/>
    </source>
</evidence>
<feature type="region of interest" description="Disordered" evidence="1">
    <location>
        <begin position="74"/>
        <end position="109"/>
    </location>
</feature>
<dbReference type="Proteomes" id="UP000010388">
    <property type="component" value="Chromosome"/>
</dbReference>
<name>K9PBA8_CYAGP</name>
<dbReference type="RefSeq" id="WP_015110828.1">
    <property type="nucleotide sequence ID" value="NC_019675.1"/>
</dbReference>
<evidence type="ECO:0000313" key="2">
    <source>
        <dbReference type="EMBL" id="AFY30395.1"/>
    </source>
</evidence>
<dbReference type="STRING" id="292564.Cyagr_3323"/>
<proteinExistence type="predicted"/>
<feature type="compositionally biased region" description="Low complexity" evidence="1">
    <location>
        <begin position="77"/>
        <end position="90"/>
    </location>
</feature>
<gene>
    <name evidence="2" type="ordered locus">Cyagr_3323</name>
</gene>